<evidence type="ECO:0000256" key="7">
    <source>
        <dbReference type="SAM" id="SignalP"/>
    </source>
</evidence>
<dbReference type="SUPFAM" id="SSF53474">
    <property type="entry name" value="alpha/beta-Hydrolases"/>
    <property type="match status" value="1"/>
</dbReference>
<keyword evidence="8" id="KW-1185">Reference proteome</keyword>
<dbReference type="InterPro" id="IPR029058">
    <property type="entry name" value="AB_hydrolase_fold"/>
</dbReference>
<dbReference type="RefSeq" id="XP_013066369.2">
    <property type="nucleotide sequence ID" value="XM_013210915.2"/>
</dbReference>
<name>A0A9U8DYD8_BIOGL</name>
<dbReference type="KEGG" id="bgt:106054848"/>
<feature type="signal peptide" evidence="7">
    <location>
        <begin position="1"/>
        <end position="20"/>
    </location>
</feature>
<keyword evidence="4 7" id="KW-0732">Signal</keyword>
<evidence type="ECO:0000256" key="4">
    <source>
        <dbReference type="ARBA" id="ARBA00022729"/>
    </source>
</evidence>
<dbReference type="Gene3D" id="3.40.50.1820">
    <property type="entry name" value="alpha/beta hydrolase"/>
    <property type="match status" value="1"/>
</dbReference>
<evidence type="ECO:0000256" key="3">
    <source>
        <dbReference type="ARBA" id="ARBA00022670"/>
    </source>
</evidence>
<evidence type="ECO:0000256" key="6">
    <source>
        <dbReference type="ARBA" id="ARBA00023180"/>
    </source>
</evidence>
<organism evidence="8 9">
    <name type="scientific">Biomphalaria glabrata</name>
    <name type="common">Bloodfluke planorb</name>
    <name type="synonym">Freshwater snail</name>
    <dbReference type="NCBI Taxonomy" id="6526"/>
    <lineage>
        <taxon>Eukaryota</taxon>
        <taxon>Metazoa</taxon>
        <taxon>Spiralia</taxon>
        <taxon>Lophotrochozoa</taxon>
        <taxon>Mollusca</taxon>
        <taxon>Gastropoda</taxon>
        <taxon>Heterobranchia</taxon>
        <taxon>Euthyneura</taxon>
        <taxon>Panpulmonata</taxon>
        <taxon>Hygrophila</taxon>
        <taxon>Lymnaeoidea</taxon>
        <taxon>Planorbidae</taxon>
        <taxon>Biomphalaria</taxon>
    </lineage>
</organism>
<dbReference type="GeneID" id="106054848"/>
<accession>A0A9U8DYD8</accession>
<keyword evidence="6" id="KW-0325">Glycoprotein</keyword>
<dbReference type="OMA" id="AMQDDVM"/>
<sequence>MTSRVSLLILGLLSCYKVASYDPNDRLHLTPYIRQGNITTARELSSVTYRDDNVATSHSGFITVDERLGNHLFFWFFPAINSNPRAPLVVWLNGGPGEPSMLGLFHENGPLRLQPNGNGTFMLKIWNGSWAETFSMLYIDNPVGVGYSYSDSGEIGCRTTQEGYSKDLYEFIQQFYIMFPEYLQRELYIGGQSYAGKYVTSLASRLHKQILNKKSNIPLTGIYLGAPFIDPYSQSKAMSGYFYSSGAISLRQHRDHQKLVDSIFDQLRVRQISADQAVTTLLMNNSIVGLWANNYNARSVTPYEELWYLMNTPAMRTLVHAGNTTFVIGDDGFRAKFNVDWTKSVKAELAVLLNTYKVLIYNGDLDAVVSSVMVDAALAVTRWSLKDRYGESVRDVWTDGYKLKGFFTWTGKFCRVVIHGAGHNAPYDQPVLSLDMMSQFIKNGCIQNEHILL</sequence>
<dbReference type="InterPro" id="IPR033124">
    <property type="entry name" value="Ser_caboxypep_his_AS"/>
</dbReference>
<evidence type="ECO:0000256" key="5">
    <source>
        <dbReference type="ARBA" id="ARBA00022801"/>
    </source>
</evidence>
<evidence type="ECO:0000313" key="9">
    <source>
        <dbReference type="RefSeq" id="XP_013066369.2"/>
    </source>
</evidence>
<gene>
    <name evidence="9" type="primary">LOC106054848</name>
</gene>
<dbReference type="Pfam" id="PF00450">
    <property type="entry name" value="Peptidase_S10"/>
    <property type="match status" value="1"/>
</dbReference>
<dbReference type="PANTHER" id="PTHR11802">
    <property type="entry name" value="SERINE PROTEASE FAMILY S10 SERINE CARBOXYPEPTIDASE"/>
    <property type="match status" value="1"/>
</dbReference>
<evidence type="ECO:0000313" key="8">
    <source>
        <dbReference type="Proteomes" id="UP001165740"/>
    </source>
</evidence>
<dbReference type="PROSITE" id="PS51257">
    <property type="entry name" value="PROKAR_LIPOPROTEIN"/>
    <property type="match status" value="1"/>
</dbReference>
<dbReference type="PANTHER" id="PTHR11802:SF472">
    <property type="entry name" value="SERINE CARBOXYPEPTIDASE CPVL-RELATED"/>
    <property type="match status" value="1"/>
</dbReference>
<dbReference type="PRINTS" id="PR00724">
    <property type="entry name" value="CRBOXYPTASEC"/>
</dbReference>
<keyword evidence="3" id="KW-0645">Protease</keyword>
<keyword evidence="2 9" id="KW-0121">Carboxypeptidase</keyword>
<feature type="chain" id="PRO_5040953772" evidence="7">
    <location>
        <begin position="21"/>
        <end position="453"/>
    </location>
</feature>
<dbReference type="OrthoDB" id="443318at2759"/>
<dbReference type="Proteomes" id="UP001165740">
    <property type="component" value="Chromosome 11"/>
</dbReference>
<evidence type="ECO:0000256" key="1">
    <source>
        <dbReference type="ARBA" id="ARBA00009431"/>
    </source>
</evidence>
<proteinExistence type="inferred from homology"/>
<reference evidence="9" key="1">
    <citation type="submission" date="2025-08" db="UniProtKB">
        <authorList>
            <consortium name="RefSeq"/>
        </authorList>
    </citation>
    <scope>IDENTIFICATION</scope>
</reference>
<evidence type="ECO:0000256" key="2">
    <source>
        <dbReference type="ARBA" id="ARBA00022645"/>
    </source>
</evidence>
<protein>
    <submittedName>
        <fullName evidence="9">Probable serine carboxypeptidase CPVL</fullName>
    </submittedName>
</protein>
<dbReference type="InterPro" id="IPR001563">
    <property type="entry name" value="Peptidase_S10"/>
</dbReference>
<keyword evidence="5" id="KW-0378">Hydrolase</keyword>
<dbReference type="GO" id="GO:0006508">
    <property type="term" value="P:proteolysis"/>
    <property type="evidence" value="ECO:0007669"/>
    <property type="project" value="UniProtKB-KW"/>
</dbReference>
<dbReference type="AlphaFoldDB" id="A0A9U8DYD8"/>
<comment type="similarity">
    <text evidence="1">Belongs to the peptidase S10 family.</text>
</comment>
<dbReference type="GO" id="GO:0004185">
    <property type="term" value="F:serine-type carboxypeptidase activity"/>
    <property type="evidence" value="ECO:0007669"/>
    <property type="project" value="InterPro"/>
</dbReference>
<dbReference type="PROSITE" id="PS00560">
    <property type="entry name" value="CARBOXYPEPT_SER_HIS"/>
    <property type="match status" value="1"/>
</dbReference>